<dbReference type="Proteomes" id="UP000618943">
    <property type="component" value="Unassembled WGS sequence"/>
</dbReference>
<organism evidence="1 2">
    <name type="scientific">Viridibacillus soli</name>
    <dbReference type="NCBI Taxonomy" id="2798301"/>
    <lineage>
        <taxon>Bacteria</taxon>
        <taxon>Bacillati</taxon>
        <taxon>Bacillota</taxon>
        <taxon>Bacilli</taxon>
        <taxon>Bacillales</taxon>
        <taxon>Caryophanaceae</taxon>
        <taxon>Viridibacillus</taxon>
    </lineage>
</organism>
<proteinExistence type="predicted"/>
<gene>
    <name evidence="1" type="ORF">JFL43_21960</name>
</gene>
<dbReference type="InterPro" id="IPR003719">
    <property type="entry name" value="Phenazine_PhzF-like"/>
</dbReference>
<dbReference type="SUPFAM" id="SSF54506">
    <property type="entry name" value="Diaminopimelate epimerase-like"/>
    <property type="match status" value="1"/>
</dbReference>
<dbReference type="EMBL" id="JAEOAH010000073">
    <property type="protein sequence ID" value="MBK3497427.1"/>
    <property type="molecule type" value="Genomic_DNA"/>
</dbReference>
<comment type="caution">
    <text evidence="1">The sequence shown here is derived from an EMBL/GenBank/DDBJ whole genome shotgun (WGS) entry which is preliminary data.</text>
</comment>
<reference evidence="1 2" key="1">
    <citation type="submission" date="2020-12" db="EMBL/GenBank/DDBJ databases">
        <title>YIM B01967 draft genome.</title>
        <authorList>
            <person name="Yan X."/>
        </authorList>
    </citation>
    <scope>NUCLEOTIDE SEQUENCE [LARGE SCALE GENOMIC DNA]</scope>
    <source>
        <strain evidence="1 2">YIM B01967</strain>
    </source>
</reference>
<keyword evidence="2" id="KW-1185">Reference proteome</keyword>
<evidence type="ECO:0000313" key="1">
    <source>
        <dbReference type="EMBL" id="MBK3497427.1"/>
    </source>
</evidence>
<accession>A0ABS1HEA4</accession>
<dbReference type="RefSeq" id="WP_200750695.1">
    <property type="nucleotide sequence ID" value="NZ_JAEOAH010000073.1"/>
</dbReference>
<name>A0ABS1HEA4_9BACL</name>
<evidence type="ECO:0000313" key="2">
    <source>
        <dbReference type="Proteomes" id="UP000618943"/>
    </source>
</evidence>
<dbReference type="Pfam" id="PF02567">
    <property type="entry name" value="PhzC-PhzF"/>
    <property type="match status" value="1"/>
</dbReference>
<dbReference type="Gene3D" id="3.10.310.10">
    <property type="entry name" value="Diaminopimelate Epimerase, Chain A, domain 1"/>
    <property type="match status" value="1"/>
</dbReference>
<sequence length="49" mass="5364">MKKIIAKQYDAFSIIPGKGNPAGIVLDVNDLTEKDMQEIAFATSHQGMK</sequence>
<protein>
    <submittedName>
        <fullName evidence="1">PhzF family phenazine biosynthesis protein</fullName>
    </submittedName>
</protein>